<dbReference type="RefSeq" id="XP_022653218.1">
    <property type="nucleotide sequence ID" value="XM_022797483.1"/>
</dbReference>
<dbReference type="SMART" id="SM00049">
    <property type="entry name" value="DEP"/>
    <property type="match status" value="1"/>
</dbReference>
<dbReference type="SUPFAM" id="SSF46785">
    <property type="entry name" value="Winged helix' DNA-binding domain"/>
    <property type="match status" value="1"/>
</dbReference>
<dbReference type="InterPro" id="IPR036390">
    <property type="entry name" value="WH_DNA-bd_sf"/>
</dbReference>
<name>A0A7M7JZA2_VARDE</name>
<dbReference type="AlphaFoldDB" id="A0A7M7JZA2"/>
<feature type="domain" description="DEP" evidence="1">
    <location>
        <begin position="26"/>
        <end position="126"/>
    </location>
</feature>
<dbReference type="KEGG" id="vde:111246991"/>
<dbReference type="PANTHER" id="PTHR16206:SF4">
    <property type="entry name" value="PROTEIN LET-99"/>
    <property type="match status" value="1"/>
</dbReference>
<dbReference type="OrthoDB" id="524326at2759"/>
<dbReference type="Pfam" id="PF00610">
    <property type="entry name" value="DEP"/>
    <property type="match status" value="1"/>
</dbReference>
<dbReference type="PROSITE" id="PS50186">
    <property type="entry name" value="DEP"/>
    <property type="match status" value="1"/>
</dbReference>
<keyword evidence="3" id="KW-1185">Reference proteome</keyword>
<dbReference type="InParanoid" id="A0A7M7JZA2"/>
<dbReference type="CDD" id="cd04371">
    <property type="entry name" value="DEP"/>
    <property type="match status" value="1"/>
</dbReference>
<accession>A0A7M7JZA2</accession>
<dbReference type="InterPro" id="IPR036388">
    <property type="entry name" value="WH-like_DNA-bd_sf"/>
</dbReference>
<proteinExistence type="predicted"/>
<dbReference type="PANTHER" id="PTHR16206">
    <property type="entry name" value="DEP DOMAIN-CONTAINING"/>
    <property type="match status" value="1"/>
</dbReference>
<dbReference type="InterPro" id="IPR000591">
    <property type="entry name" value="DEP_dom"/>
</dbReference>
<organism evidence="2 3">
    <name type="scientific">Varroa destructor</name>
    <name type="common">Honeybee mite</name>
    <dbReference type="NCBI Taxonomy" id="109461"/>
    <lineage>
        <taxon>Eukaryota</taxon>
        <taxon>Metazoa</taxon>
        <taxon>Ecdysozoa</taxon>
        <taxon>Arthropoda</taxon>
        <taxon>Chelicerata</taxon>
        <taxon>Arachnida</taxon>
        <taxon>Acari</taxon>
        <taxon>Parasitiformes</taxon>
        <taxon>Mesostigmata</taxon>
        <taxon>Gamasina</taxon>
        <taxon>Dermanyssoidea</taxon>
        <taxon>Varroidae</taxon>
        <taxon>Varroa</taxon>
    </lineage>
</organism>
<evidence type="ECO:0000313" key="3">
    <source>
        <dbReference type="Proteomes" id="UP000594260"/>
    </source>
</evidence>
<dbReference type="Proteomes" id="UP000594260">
    <property type="component" value="Unplaced"/>
</dbReference>
<dbReference type="Gene3D" id="1.10.10.10">
    <property type="entry name" value="Winged helix-like DNA-binding domain superfamily/Winged helix DNA-binding domain"/>
    <property type="match status" value="1"/>
</dbReference>
<dbReference type="GeneID" id="111246991"/>
<protein>
    <recommendedName>
        <fullName evidence="1">DEP domain-containing protein</fullName>
    </recommendedName>
</protein>
<sequence>MDCKAVTCQAEQFRATRFWHTIVTAVREELPVGRHRKGLKNFEDCFLGDEAVSWTMNYIEKNRDAMLGASVQCDRQRVKPVPRAEITREKVTLLLQKFVEQKIIKDVHSRGEPFRDSAKHLYIFNKENVVPLGTFTAAVVTFKESCCSRNRGRNGSLGHISAPAVKSATSLVKSALVGLTSQKERRDNNRSVCT</sequence>
<reference evidence="2" key="1">
    <citation type="submission" date="2021-01" db="UniProtKB">
        <authorList>
            <consortium name="EnsemblMetazoa"/>
        </authorList>
    </citation>
    <scope>IDENTIFICATION</scope>
</reference>
<evidence type="ECO:0000259" key="1">
    <source>
        <dbReference type="PROSITE" id="PS50186"/>
    </source>
</evidence>
<evidence type="ECO:0000313" key="2">
    <source>
        <dbReference type="EnsemblMetazoa" id="XP_022653218"/>
    </source>
</evidence>
<dbReference type="EnsemblMetazoa" id="XM_022797483">
    <property type="protein sequence ID" value="XP_022653218"/>
    <property type="gene ID" value="LOC111246991"/>
</dbReference>
<dbReference type="GO" id="GO:0035556">
    <property type="term" value="P:intracellular signal transduction"/>
    <property type="evidence" value="ECO:0007669"/>
    <property type="project" value="InterPro"/>
</dbReference>